<dbReference type="PATRIC" id="fig|396268.3.peg.917"/>
<organism evidence="1 2">
    <name type="scientific">Limosilactobacillus secaliphilus</name>
    <dbReference type="NCBI Taxonomy" id="396268"/>
    <lineage>
        <taxon>Bacteria</taxon>
        <taxon>Bacillati</taxon>
        <taxon>Bacillota</taxon>
        <taxon>Bacilli</taxon>
        <taxon>Lactobacillales</taxon>
        <taxon>Lactobacillaceae</taxon>
        <taxon>Limosilactobacillus</taxon>
    </lineage>
</organism>
<dbReference type="STRING" id="396268.IV45_GL000905"/>
<dbReference type="PANTHER" id="PTHR40056">
    <property type="entry name" value="HYPOTHETICAL CYTOSOLIC PROTEIN"/>
    <property type="match status" value="1"/>
</dbReference>
<name>A0A0R2I980_9LACO</name>
<comment type="caution">
    <text evidence="1">The sequence shown here is derived from an EMBL/GenBank/DDBJ whole genome shotgun (WGS) entry which is preliminary data.</text>
</comment>
<dbReference type="OrthoDB" id="3191472at2"/>
<dbReference type="AlphaFoldDB" id="A0A0R2I980"/>
<gene>
    <name evidence="1" type="ORF">IV45_GL000905</name>
</gene>
<dbReference type="PANTHER" id="PTHR40056:SF1">
    <property type="entry name" value="DUF1836 DOMAIN-CONTAINING PROTEIN"/>
    <property type="match status" value="1"/>
</dbReference>
<keyword evidence="2" id="KW-1185">Reference proteome</keyword>
<dbReference type="RefSeq" id="WP_057741867.1">
    <property type="nucleotide sequence ID" value="NZ_JQBW01000010.1"/>
</dbReference>
<dbReference type="InterPro" id="IPR014975">
    <property type="entry name" value="DUF1836"/>
</dbReference>
<dbReference type="EMBL" id="JQBW01000010">
    <property type="protein sequence ID" value="KRN58458.1"/>
    <property type="molecule type" value="Genomic_DNA"/>
</dbReference>
<accession>A0A0R2I980</accession>
<evidence type="ECO:0000313" key="1">
    <source>
        <dbReference type="EMBL" id="KRN58458.1"/>
    </source>
</evidence>
<protein>
    <recommendedName>
        <fullName evidence="3">DUF1836 domain-containing protein</fullName>
    </recommendedName>
</protein>
<dbReference type="Pfam" id="PF08876">
    <property type="entry name" value="DUF1836"/>
    <property type="match status" value="1"/>
</dbReference>
<evidence type="ECO:0000313" key="2">
    <source>
        <dbReference type="Proteomes" id="UP000050934"/>
    </source>
</evidence>
<sequence length="173" mass="19650">MLLDDFKQWRKELSKTQLPHWEELPTMNLYVDQLVSVVNDQLTGLHVGTITKSMVNNYVKKGVIMAPVKKKYSAYQLAAITVIALLKNTYSLDDIKAGLAQLTVNDYPQAVYNRFVDLFNALLKEESFTKNEGINAANEALLQLVVKSAYQRVLAVQLFSMMNKEQPPAQLKR</sequence>
<evidence type="ECO:0008006" key="3">
    <source>
        <dbReference type="Google" id="ProtNLM"/>
    </source>
</evidence>
<dbReference type="Proteomes" id="UP000050934">
    <property type="component" value="Unassembled WGS sequence"/>
</dbReference>
<proteinExistence type="predicted"/>
<reference evidence="1 2" key="1">
    <citation type="journal article" date="2015" name="Genome Announc.">
        <title>Expanding the biotechnology potential of lactobacilli through comparative genomics of 213 strains and associated genera.</title>
        <authorList>
            <person name="Sun Z."/>
            <person name="Harris H.M."/>
            <person name="McCann A."/>
            <person name="Guo C."/>
            <person name="Argimon S."/>
            <person name="Zhang W."/>
            <person name="Yang X."/>
            <person name="Jeffery I.B."/>
            <person name="Cooney J.C."/>
            <person name="Kagawa T.F."/>
            <person name="Liu W."/>
            <person name="Song Y."/>
            <person name="Salvetti E."/>
            <person name="Wrobel A."/>
            <person name="Rasinkangas P."/>
            <person name="Parkhill J."/>
            <person name="Rea M.C."/>
            <person name="O'Sullivan O."/>
            <person name="Ritari J."/>
            <person name="Douillard F.P."/>
            <person name="Paul Ross R."/>
            <person name="Yang R."/>
            <person name="Briner A.E."/>
            <person name="Felis G.E."/>
            <person name="de Vos W.M."/>
            <person name="Barrangou R."/>
            <person name="Klaenhammer T.R."/>
            <person name="Caufield P.W."/>
            <person name="Cui Y."/>
            <person name="Zhang H."/>
            <person name="O'Toole P.W."/>
        </authorList>
    </citation>
    <scope>NUCLEOTIDE SEQUENCE [LARGE SCALE GENOMIC DNA]</scope>
    <source>
        <strain evidence="1 2">DSM 17896</strain>
    </source>
</reference>